<protein>
    <submittedName>
        <fullName evidence="1">Uncharacterized protein</fullName>
    </submittedName>
</protein>
<dbReference type="EMBL" id="CM002924">
    <property type="protein sequence ID" value="KGN58012.1"/>
    <property type="molecule type" value="Genomic_DNA"/>
</dbReference>
<organism evidence="1 2">
    <name type="scientific">Cucumis sativus</name>
    <name type="common">Cucumber</name>
    <dbReference type="NCBI Taxonomy" id="3659"/>
    <lineage>
        <taxon>Eukaryota</taxon>
        <taxon>Viridiplantae</taxon>
        <taxon>Streptophyta</taxon>
        <taxon>Embryophyta</taxon>
        <taxon>Tracheophyta</taxon>
        <taxon>Spermatophyta</taxon>
        <taxon>Magnoliopsida</taxon>
        <taxon>eudicotyledons</taxon>
        <taxon>Gunneridae</taxon>
        <taxon>Pentapetalae</taxon>
        <taxon>rosids</taxon>
        <taxon>fabids</taxon>
        <taxon>Cucurbitales</taxon>
        <taxon>Cucurbitaceae</taxon>
        <taxon>Benincaseae</taxon>
        <taxon>Cucumis</taxon>
    </lineage>
</organism>
<evidence type="ECO:0000313" key="2">
    <source>
        <dbReference type="Proteomes" id="UP000029981"/>
    </source>
</evidence>
<reference evidence="1 2" key="2">
    <citation type="journal article" date="2009" name="PLoS ONE">
        <title>An integrated genetic and cytogenetic map of the cucumber genome.</title>
        <authorList>
            <person name="Ren Y."/>
            <person name="Zhang Z."/>
            <person name="Liu J."/>
            <person name="Staub J.E."/>
            <person name="Han Y."/>
            <person name="Cheng Z."/>
            <person name="Li X."/>
            <person name="Lu J."/>
            <person name="Miao H."/>
            <person name="Kang H."/>
            <person name="Xie B."/>
            <person name="Gu X."/>
            <person name="Wang X."/>
            <person name="Du Y."/>
            <person name="Jin W."/>
            <person name="Huang S."/>
        </authorList>
    </citation>
    <scope>NUCLEOTIDE SEQUENCE [LARGE SCALE GENOMIC DNA]</scope>
    <source>
        <strain evidence="2">cv. 9930</strain>
    </source>
</reference>
<proteinExistence type="predicted"/>
<reference evidence="1 2" key="3">
    <citation type="journal article" date="2010" name="BMC Genomics">
        <title>Transcriptome sequencing and comparative analysis of cucumber flowers with different sex types.</title>
        <authorList>
            <person name="Guo S."/>
            <person name="Zheng Y."/>
            <person name="Joung J.G."/>
            <person name="Liu S."/>
            <person name="Zhang Z."/>
            <person name="Crasta O.R."/>
            <person name="Sobral B.W."/>
            <person name="Xu Y."/>
            <person name="Huang S."/>
            <person name="Fei Z."/>
        </authorList>
    </citation>
    <scope>NUCLEOTIDE SEQUENCE [LARGE SCALE GENOMIC DNA]</scope>
    <source>
        <strain evidence="2">cv. 9930</strain>
    </source>
</reference>
<dbReference type="AlphaFoldDB" id="A0A0A0LBL4"/>
<gene>
    <name evidence="1" type="ORF">Csa_3G433690</name>
</gene>
<dbReference type="Proteomes" id="UP000029981">
    <property type="component" value="Chromosome 3"/>
</dbReference>
<dbReference type="Gramene" id="KGN58012">
    <property type="protein sequence ID" value="KGN58012"/>
    <property type="gene ID" value="Csa_3G433690"/>
</dbReference>
<keyword evidence="2" id="KW-1185">Reference proteome</keyword>
<reference evidence="1 2" key="1">
    <citation type="journal article" date="2009" name="Nat. Genet.">
        <title>The genome of the cucumber, Cucumis sativus L.</title>
        <authorList>
            <person name="Huang S."/>
            <person name="Li R."/>
            <person name="Zhang Z."/>
            <person name="Li L."/>
            <person name="Gu X."/>
            <person name="Fan W."/>
            <person name="Lucas W.J."/>
            <person name="Wang X."/>
            <person name="Xie B."/>
            <person name="Ni P."/>
            <person name="Ren Y."/>
            <person name="Zhu H."/>
            <person name="Li J."/>
            <person name="Lin K."/>
            <person name="Jin W."/>
            <person name="Fei Z."/>
            <person name="Li G."/>
            <person name="Staub J."/>
            <person name="Kilian A."/>
            <person name="van der Vossen E.A."/>
            <person name="Wu Y."/>
            <person name="Guo J."/>
            <person name="He J."/>
            <person name="Jia Z."/>
            <person name="Ren Y."/>
            <person name="Tian G."/>
            <person name="Lu Y."/>
            <person name="Ruan J."/>
            <person name="Qian W."/>
            <person name="Wang M."/>
            <person name="Huang Q."/>
            <person name="Li B."/>
            <person name="Xuan Z."/>
            <person name="Cao J."/>
            <person name="Asan"/>
            <person name="Wu Z."/>
            <person name="Zhang J."/>
            <person name="Cai Q."/>
            <person name="Bai Y."/>
            <person name="Zhao B."/>
            <person name="Han Y."/>
            <person name="Li Y."/>
            <person name="Li X."/>
            <person name="Wang S."/>
            <person name="Shi Q."/>
            <person name="Liu S."/>
            <person name="Cho W.K."/>
            <person name="Kim J.Y."/>
            <person name="Xu Y."/>
            <person name="Heller-Uszynska K."/>
            <person name="Miao H."/>
            <person name="Cheng Z."/>
            <person name="Zhang S."/>
            <person name="Wu J."/>
            <person name="Yang Y."/>
            <person name="Kang H."/>
            <person name="Li M."/>
            <person name="Liang H."/>
            <person name="Ren X."/>
            <person name="Shi Z."/>
            <person name="Wen M."/>
            <person name="Jian M."/>
            <person name="Yang H."/>
            <person name="Zhang G."/>
            <person name="Yang Z."/>
            <person name="Chen R."/>
            <person name="Liu S."/>
            <person name="Li J."/>
            <person name="Ma L."/>
            <person name="Liu H."/>
            <person name="Zhou Y."/>
            <person name="Zhao J."/>
            <person name="Fang X."/>
            <person name="Li G."/>
            <person name="Fang L."/>
            <person name="Li Y."/>
            <person name="Liu D."/>
            <person name="Zheng H."/>
            <person name="Zhang Y."/>
            <person name="Qin N."/>
            <person name="Li Z."/>
            <person name="Yang G."/>
            <person name="Yang S."/>
            <person name="Bolund L."/>
            <person name="Kristiansen K."/>
            <person name="Zheng H."/>
            <person name="Li S."/>
            <person name="Zhang X."/>
            <person name="Yang H."/>
            <person name="Wang J."/>
            <person name="Sun R."/>
            <person name="Zhang B."/>
            <person name="Jiang S."/>
            <person name="Wang J."/>
            <person name="Du Y."/>
            <person name="Li S."/>
        </authorList>
    </citation>
    <scope>NUCLEOTIDE SEQUENCE [LARGE SCALE GENOMIC DNA]</scope>
    <source>
        <strain evidence="2">cv. 9930</strain>
    </source>
</reference>
<name>A0A0A0LBL4_CUCSA</name>
<dbReference type="eggNOG" id="KOG0439">
    <property type="taxonomic scope" value="Eukaryota"/>
</dbReference>
<sequence>MNSSLSNQTDSLHVERRCVVKLFPNAIYNASGKNLFPNTLSASRIVKSAIRMKNTSRSHVAFKESGDVRFLLDLALQIMM</sequence>
<accession>A0A0A0LBL4</accession>
<reference evidence="1 2" key="4">
    <citation type="journal article" date="2011" name="BMC Genomics">
        <title>RNA-Seq improves annotation of protein-coding genes in the cucumber genome.</title>
        <authorList>
            <person name="Li Z."/>
            <person name="Zhang Z."/>
            <person name="Yan P."/>
            <person name="Huang S."/>
            <person name="Fei Z."/>
            <person name="Lin K."/>
        </authorList>
    </citation>
    <scope>NUCLEOTIDE SEQUENCE [LARGE SCALE GENOMIC DNA]</scope>
    <source>
        <strain evidence="2">cv. 9930</strain>
    </source>
</reference>
<evidence type="ECO:0000313" key="1">
    <source>
        <dbReference type="EMBL" id="KGN58012.1"/>
    </source>
</evidence>